<evidence type="ECO:0000256" key="1">
    <source>
        <dbReference type="ARBA" id="ARBA00012513"/>
    </source>
</evidence>
<comment type="catalytic activity">
    <reaction evidence="8">
        <text>L-seryl-[protein] + ATP = O-phospho-L-seryl-[protein] + ADP + H(+)</text>
        <dbReference type="Rhea" id="RHEA:17989"/>
        <dbReference type="Rhea" id="RHEA-COMP:9863"/>
        <dbReference type="Rhea" id="RHEA-COMP:11604"/>
        <dbReference type="ChEBI" id="CHEBI:15378"/>
        <dbReference type="ChEBI" id="CHEBI:29999"/>
        <dbReference type="ChEBI" id="CHEBI:30616"/>
        <dbReference type="ChEBI" id="CHEBI:83421"/>
        <dbReference type="ChEBI" id="CHEBI:456216"/>
        <dbReference type="EC" id="2.7.11.1"/>
    </reaction>
</comment>
<evidence type="ECO:0000256" key="6">
    <source>
        <dbReference type="ARBA" id="ARBA00022840"/>
    </source>
</evidence>
<dbReference type="InterPro" id="IPR051420">
    <property type="entry name" value="Ser_Thr_Kinases_DiverseReg"/>
</dbReference>
<evidence type="ECO:0000256" key="2">
    <source>
        <dbReference type="ARBA" id="ARBA00022527"/>
    </source>
</evidence>
<dbReference type="Gramene" id="KVH99407">
    <property type="protein sequence ID" value="KVH99407"/>
    <property type="gene ID" value="Ccrd_022363"/>
</dbReference>
<protein>
    <recommendedName>
        <fullName evidence="1">non-specific serine/threonine protein kinase</fullName>
        <ecNumber evidence="1">2.7.11.1</ecNumber>
    </recommendedName>
</protein>
<dbReference type="STRING" id="59895.A0A103XYS9"/>
<dbReference type="Proteomes" id="UP000243975">
    <property type="component" value="Unassembled WGS sequence"/>
</dbReference>
<evidence type="ECO:0000313" key="10">
    <source>
        <dbReference type="Proteomes" id="UP000243975"/>
    </source>
</evidence>
<dbReference type="InterPro" id="IPR011009">
    <property type="entry name" value="Kinase-like_dom_sf"/>
</dbReference>
<evidence type="ECO:0000313" key="9">
    <source>
        <dbReference type="EMBL" id="KVH99407.1"/>
    </source>
</evidence>
<dbReference type="GO" id="GO:0005524">
    <property type="term" value="F:ATP binding"/>
    <property type="evidence" value="ECO:0007669"/>
    <property type="project" value="UniProtKB-KW"/>
</dbReference>
<name>A0A103XYS9_CYNCS</name>
<evidence type="ECO:0000256" key="5">
    <source>
        <dbReference type="ARBA" id="ARBA00022777"/>
    </source>
</evidence>
<evidence type="ECO:0000256" key="3">
    <source>
        <dbReference type="ARBA" id="ARBA00022679"/>
    </source>
</evidence>
<proteinExistence type="predicted"/>
<reference evidence="9 10" key="1">
    <citation type="journal article" date="2016" name="Sci. Rep.">
        <title>The genome sequence of the outbreeding globe artichoke constructed de novo incorporating a phase-aware low-pass sequencing strategy of F1 progeny.</title>
        <authorList>
            <person name="Scaglione D."/>
            <person name="Reyes-Chin-Wo S."/>
            <person name="Acquadro A."/>
            <person name="Froenicke L."/>
            <person name="Portis E."/>
            <person name="Beitel C."/>
            <person name="Tirone M."/>
            <person name="Mauro R."/>
            <person name="Lo Monaco A."/>
            <person name="Mauromicale G."/>
            <person name="Faccioli P."/>
            <person name="Cattivelli L."/>
            <person name="Rieseberg L."/>
            <person name="Michelmore R."/>
            <person name="Lanteri S."/>
        </authorList>
    </citation>
    <scope>NUCLEOTIDE SEQUENCE [LARGE SCALE GENOMIC DNA]</scope>
    <source>
        <strain evidence="9">2C</strain>
    </source>
</reference>
<sequence length="108" mass="12183">MELFLVSKNMLSGPLPQKICVSGLLTQNQLIGNISQDFGIYPELDYINLEDFDSKHIVGVGGSGTSFKNEIPALTEARHQNIVKLYGFRSHPRDATRFWYMSYWQAGA</sequence>
<keyword evidence="2" id="KW-0723">Serine/threonine-protein kinase</keyword>
<keyword evidence="5" id="KW-0418">Kinase</keyword>
<dbReference type="EMBL" id="LEKV01003562">
    <property type="protein sequence ID" value="KVH99407.1"/>
    <property type="molecule type" value="Genomic_DNA"/>
</dbReference>
<keyword evidence="4" id="KW-0547">Nucleotide-binding</keyword>
<evidence type="ECO:0000256" key="8">
    <source>
        <dbReference type="ARBA" id="ARBA00048679"/>
    </source>
</evidence>
<comment type="caution">
    <text evidence="9">The sequence shown here is derived from an EMBL/GenBank/DDBJ whole genome shotgun (WGS) entry which is preliminary data.</text>
</comment>
<gene>
    <name evidence="9" type="ORF">Ccrd_022363</name>
</gene>
<organism evidence="9 10">
    <name type="scientific">Cynara cardunculus var. scolymus</name>
    <name type="common">Globe artichoke</name>
    <name type="synonym">Cynara scolymus</name>
    <dbReference type="NCBI Taxonomy" id="59895"/>
    <lineage>
        <taxon>Eukaryota</taxon>
        <taxon>Viridiplantae</taxon>
        <taxon>Streptophyta</taxon>
        <taxon>Embryophyta</taxon>
        <taxon>Tracheophyta</taxon>
        <taxon>Spermatophyta</taxon>
        <taxon>Magnoliopsida</taxon>
        <taxon>eudicotyledons</taxon>
        <taxon>Gunneridae</taxon>
        <taxon>Pentapetalae</taxon>
        <taxon>asterids</taxon>
        <taxon>campanulids</taxon>
        <taxon>Asterales</taxon>
        <taxon>Asteraceae</taxon>
        <taxon>Carduoideae</taxon>
        <taxon>Cardueae</taxon>
        <taxon>Carduinae</taxon>
        <taxon>Cynara</taxon>
    </lineage>
</organism>
<dbReference type="GO" id="GO:0004674">
    <property type="term" value="F:protein serine/threonine kinase activity"/>
    <property type="evidence" value="ECO:0007669"/>
    <property type="project" value="UniProtKB-KW"/>
</dbReference>
<evidence type="ECO:0000256" key="4">
    <source>
        <dbReference type="ARBA" id="ARBA00022741"/>
    </source>
</evidence>
<keyword evidence="3" id="KW-0808">Transferase</keyword>
<comment type="catalytic activity">
    <reaction evidence="7">
        <text>L-threonyl-[protein] + ATP = O-phospho-L-threonyl-[protein] + ADP + H(+)</text>
        <dbReference type="Rhea" id="RHEA:46608"/>
        <dbReference type="Rhea" id="RHEA-COMP:11060"/>
        <dbReference type="Rhea" id="RHEA-COMP:11605"/>
        <dbReference type="ChEBI" id="CHEBI:15378"/>
        <dbReference type="ChEBI" id="CHEBI:30013"/>
        <dbReference type="ChEBI" id="CHEBI:30616"/>
        <dbReference type="ChEBI" id="CHEBI:61977"/>
        <dbReference type="ChEBI" id="CHEBI:456216"/>
        <dbReference type="EC" id="2.7.11.1"/>
    </reaction>
</comment>
<keyword evidence="10" id="KW-1185">Reference proteome</keyword>
<accession>A0A103XYS9</accession>
<dbReference type="EC" id="2.7.11.1" evidence="1"/>
<dbReference type="SUPFAM" id="SSF56112">
    <property type="entry name" value="Protein kinase-like (PK-like)"/>
    <property type="match status" value="1"/>
</dbReference>
<keyword evidence="6" id="KW-0067">ATP-binding</keyword>
<dbReference type="PANTHER" id="PTHR48005">
    <property type="entry name" value="LEUCINE RICH REPEAT KINASE 2"/>
    <property type="match status" value="1"/>
</dbReference>
<dbReference type="PANTHER" id="PTHR48005:SF70">
    <property type="entry name" value="MDIS1-INTERACTING RECEPTOR LIKE KINASE 2-LIKE"/>
    <property type="match status" value="1"/>
</dbReference>
<evidence type="ECO:0000256" key="7">
    <source>
        <dbReference type="ARBA" id="ARBA00047899"/>
    </source>
</evidence>
<dbReference type="AlphaFoldDB" id="A0A103XYS9"/>